<reference evidence="1 2" key="1">
    <citation type="journal article" date="2016" name="Virus Genes">
        <title>Genomic analysis of Staphylococcus phage Stau2 isolated from medical specimen.</title>
        <authorList>
            <person name="Hsieh S.E."/>
            <person name="Tseng Y.H."/>
            <person name="Lo H.H."/>
            <person name="Chen S.T."/>
            <person name="Wu C.N."/>
        </authorList>
    </citation>
    <scope>NUCLEOTIDE SEQUENCE [LARGE SCALE GENOMIC DNA]</scope>
</reference>
<organism evidence="1 2">
    <name type="scientific">Staphylococcus phage Stau2</name>
    <dbReference type="NCBI Taxonomy" id="1200862"/>
    <lineage>
        <taxon>Viruses</taxon>
        <taxon>Duplodnaviria</taxon>
        <taxon>Heunggongvirae</taxon>
        <taxon>Uroviricota</taxon>
        <taxon>Caudoviricetes</taxon>
        <taxon>Herelleviridae</taxon>
        <taxon>Twortvirinae</taxon>
        <taxon>Silviavirus</taxon>
        <taxon>Silviavirus stau2</taxon>
    </lineage>
</organism>
<keyword evidence="2" id="KW-1185">Reference proteome</keyword>
<protein>
    <submittedName>
        <fullName evidence="1">Uncharacterized protein</fullName>
    </submittedName>
</protein>
<dbReference type="GeneID" id="28802220"/>
<dbReference type="EMBL" id="KP881332">
    <property type="protein sequence ID" value="AKA61258.1"/>
    <property type="molecule type" value="Genomic_DNA"/>
</dbReference>
<proteinExistence type="predicted"/>
<dbReference type="Proteomes" id="UP000207597">
    <property type="component" value="Segment"/>
</dbReference>
<evidence type="ECO:0000313" key="2">
    <source>
        <dbReference type="Proteomes" id="UP000207597"/>
    </source>
</evidence>
<gene>
    <name evidence="1" type="ORF">Stau2_7</name>
</gene>
<sequence length="93" mass="10595">MKTKKDIKEQRKELKDNATAVSLTKKGDKRIASPSRVCCLCGQSLSGMNYTKGKAIAKVNHFHLQYSKYLYFDMCADINNCYKNLKKVGELIE</sequence>
<name>A0A0U1ZV68_9CAUD</name>
<dbReference type="RefSeq" id="YP_009275764.1">
    <property type="nucleotide sequence ID" value="NC_030933.1"/>
</dbReference>
<evidence type="ECO:0000313" key="1">
    <source>
        <dbReference type="EMBL" id="AKA61258.1"/>
    </source>
</evidence>
<dbReference type="KEGG" id="vg:28802220"/>
<accession>A0A0U1ZV68</accession>